<dbReference type="EMBL" id="CP002501">
    <property type="protein sequence ID" value="AET39814.1"/>
    <property type="molecule type" value="Genomic_DNA"/>
</dbReference>
<evidence type="ECO:0000256" key="6">
    <source>
        <dbReference type="ARBA" id="ARBA00022692"/>
    </source>
</evidence>
<dbReference type="Pfam" id="PF12827">
    <property type="entry name" value="Peroxin-22"/>
    <property type="match status" value="1"/>
</dbReference>
<keyword evidence="12" id="KW-1185">Reference proteome</keyword>
<gene>
    <name evidence="11" type="ordered locus">Ecym_5011</name>
</gene>
<dbReference type="InterPro" id="IPR038613">
    <property type="entry name" value="Peroxin-22_C_sf"/>
</dbReference>
<keyword evidence="7 10" id="KW-1133">Transmembrane helix</keyword>
<dbReference type="OMA" id="SIVAYRW"/>
<accession>I6NCM2</accession>
<evidence type="ECO:0000313" key="12">
    <source>
        <dbReference type="Proteomes" id="UP000006790"/>
    </source>
</evidence>
<keyword evidence="6 10" id="KW-0812">Transmembrane</keyword>
<evidence type="ECO:0000256" key="8">
    <source>
        <dbReference type="ARBA" id="ARBA00023136"/>
    </source>
</evidence>
<evidence type="ECO:0000256" key="3">
    <source>
        <dbReference type="ARBA" id="ARBA00009642"/>
    </source>
</evidence>
<dbReference type="Gene3D" id="3.40.50.11730">
    <property type="entry name" value="Peroxisome assembly protein 22"/>
    <property type="match status" value="1"/>
</dbReference>
<dbReference type="HOGENOM" id="CLU_121063_0_0_1"/>
<dbReference type="KEGG" id="erc:Ecym_5011"/>
<evidence type="ECO:0000256" key="7">
    <source>
        <dbReference type="ARBA" id="ARBA00022989"/>
    </source>
</evidence>
<evidence type="ECO:0000256" key="5">
    <source>
        <dbReference type="ARBA" id="ARBA00022593"/>
    </source>
</evidence>
<evidence type="ECO:0000256" key="4">
    <source>
        <dbReference type="ARBA" id="ARBA00018967"/>
    </source>
</evidence>
<keyword evidence="8 10" id="KW-0472">Membrane</keyword>
<organism evidence="11 12">
    <name type="scientific">Eremothecium cymbalariae (strain CBS 270.75 / DBVPG 7215 / KCTC 17166 / NRRL Y-17582)</name>
    <name type="common">Yeast</name>
    <dbReference type="NCBI Taxonomy" id="931890"/>
    <lineage>
        <taxon>Eukaryota</taxon>
        <taxon>Fungi</taxon>
        <taxon>Dikarya</taxon>
        <taxon>Ascomycota</taxon>
        <taxon>Saccharomycotina</taxon>
        <taxon>Saccharomycetes</taxon>
        <taxon>Saccharomycetales</taxon>
        <taxon>Saccharomycetaceae</taxon>
        <taxon>Eremothecium</taxon>
    </lineage>
</organism>
<dbReference type="GeneID" id="11470283"/>
<comment type="function">
    <text evidence="1">Involved in peroxisome biogenesis.</text>
</comment>
<evidence type="ECO:0000256" key="9">
    <source>
        <dbReference type="ARBA" id="ARBA00023140"/>
    </source>
</evidence>
<proteinExistence type="inferred from homology"/>
<evidence type="ECO:0000256" key="10">
    <source>
        <dbReference type="SAM" id="Phobius"/>
    </source>
</evidence>
<dbReference type="Proteomes" id="UP000006790">
    <property type="component" value="Chromosome 5"/>
</dbReference>
<sequence>MVAERRTSRILKPLVAVAGFALAAGVIVYSYWNSSDTPEKKRNYKEYRRKCIIWSPAVEQSSNLETILLEDSVILIPPESGSLQDLLAVGNENAYKIIKCDTWQGVWSCVRHLRAHYLLLKECEIPEAIPVDILNYVNKIISI</sequence>
<dbReference type="RefSeq" id="XP_003646631.1">
    <property type="nucleotide sequence ID" value="XM_003646583.1"/>
</dbReference>
<evidence type="ECO:0000256" key="2">
    <source>
        <dbReference type="ARBA" id="ARBA00004549"/>
    </source>
</evidence>
<keyword evidence="9" id="KW-0576">Peroxisome</keyword>
<dbReference type="InterPro" id="IPR024359">
    <property type="entry name" value="Peroxin-22"/>
</dbReference>
<protein>
    <recommendedName>
        <fullName evidence="4">Peroxisome assembly protein 22</fullName>
    </recommendedName>
</protein>
<dbReference type="OrthoDB" id="4036401at2759"/>
<dbReference type="AlphaFoldDB" id="I6NCM2"/>
<dbReference type="FunCoup" id="I6NCM2">
    <property type="interactions" value="25"/>
</dbReference>
<feature type="transmembrane region" description="Helical" evidence="10">
    <location>
        <begin position="12"/>
        <end position="32"/>
    </location>
</feature>
<dbReference type="eggNOG" id="ENOG502S5ME">
    <property type="taxonomic scope" value="Eukaryota"/>
</dbReference>
<dbReference type="GO" id="GO:0005778">
    <property type="term" value="C:peroxisomal membrane"/>
    <property type="evidence" value="ECO:0007669"/>
    <property type="project" value="UniProtKB-SubCell"/>
</dbReference>
<dbReference type="GO" id="GO:0007031">
    <property type="term" value="P:peroxisome organization"/>
    <property type="evidence" value="ECO:0007669"/>
    <property type="project" value="UniProtKB-KW"/>
</dbReference>
<name>I6NCM2_ERECY</name>
<evidence type="ECO:0000313" key="11">
    <source>
        <dbReference type="EMBL" id="AET39814.1"/>
    </source>
</evidence>
<reference evidence="11 12" key="1">
    <citation type="journal article" date="2011" name="G3 (Bethesda)">
        <title>Genome evolution in the Eremothecium clade of the Saccharomyces complex revealed by comparative genomics.</title>
        <authorList>
            <person name="Wendland J."/>
            <person name="Walther A."/>
        </authorList>
    </citation>
    <scope>NUCLEOTIDE SEQUENCE [LARGE SCALE GENOMIC DNA]</scope>
    <source>
        <strain evidence="12">CBS 270.75 / DBVPG 7215 / KCTC 17166 / NRRL Y-17582</strain>
    </source>
</reference>
<evidence type="ECO:0000256" key="1">
    <source>
        <dbReference type="ARBA" id="ARBA00003659"/>
    </source>
</evidence>
<dbReference type="InParanoid" id="I6NCM2"/>
<keyword evidence="5" id="KW-0962">Peroxisome biogenesis</keyword>
<comment type="subcellular location">
    <subcellularLocation>
        <location evidence="2">Peroxisome membrane</location>
        <topology evidence="2">Single-pass membrane protein</topology>
    </subcellularLocation>
</comment>
<comment type="similarity">
    <text evidence="3">Belongs to the peroxin-22 family.</text>
</comment>